<dbReference type="InterPro" id="IPR027417">
    <property type="entry name" value="P-loop_NTPase"/>
</dbReference>
<dbReference type="PANTHER" id="PTHR42698:SF1">
    <property type="entry name" value="GTPASE ERA, MITOCHONDRIAL"/>
    <property type="match status" value="1"/>
</dbReference>
<evidence type="ECO:0000256" key="1">
    <source>
        <dbReference type="ARBA" id="ARBA00007921"/>
    </source>
</evidence>
<protein>
    <recommendedName>
        <fullName evidence="2">GTPase Era, mitochondrial</fullName>
    </recommendedName>
    <alternativeName>
        <fullName evidence="5">ERA-like protein 1</fullName>
    </alternativeName>
</protein>
<dbReference type="PANTHER" id="PTHR42698">
    <property type="entry name" value="GTPASE ERA"/>
    <property type="match status" value="1"/>
</dbReference>
<evidence type="ECO:0000256" key="4">
    <source>
        <dbReference type="ARBA" id="ARBA00023134"/>
    </source>
</evidence>
<evidence type="ECO:0000313" key="9">
    <source>
        <dbReference type="Proteomes" id="UP001159405"/>
    </source>
</evidence>
<feature type="domain" description="G" evidence="7">
    <location>
        <begin position="104"/>
        <end position="226"/>
    </location>
</feature>
<gene>
    <name evidence="8" type="ORF">PLOB_00005199</name>
</gene>
<evidence type="ECO:0000256" key="6">
    <source>
        <dbReference type="SAM" id="MobiDB-lite"/>
    </source>
</evidence>
<dbReference type="InterPro" id="IPR015946">
    <property type="entry name" value="KH_dom-like_a/b"/>
</dbReference>
<proteinExistence type="inferred from homology"/>
<keyword evidence="9" id="KW-1185">Reference proteome</keyword>
<dbReference type="SUPFAM" id="SSF54814">
    <property type="entry name" value="Prokaryotic type KH domain (KH-domain type II)"/>
    <property type="match status" value="1"/>
</dbReference>
<accession>A0ABN8QD07</accession>
<dbReference type="EMBL" id="CALNXK010000122">
    <property type="protein sequence ID" value="CAH3162189.1"/>
    <property type="molecule type" value="Genomic_DNA"/>
</dbReference>
<dbReference type="NCBIfam" id="TIGR00436">
    <property type="entry name" value="era"/>
    <property type="match status" value="1"/>
</dbReference>
<sequence>MKRFSLQLQKTWVLARSNNMAAFTCLRTCGRNTVLILNRRMFKDLSQPSCTNRIFCIPKYLDDSIIRYWSNFTSEMSGESRNGETSQLTNHSKNQGSPDTKLLRVAIIGEANSGKSTLTNCLAGQKICAVTPIPHTTRKQTLGVFMVGDSQIVLLDTPGIVTHTEARRLKMTRQHILAPREALDEADLIAVITDAADKHRSMKIHESILTALESHKDIPSILILNKIDKIKYKMVLLIIADALLKDREKDEWGNYQNIGGWSKFKHVFMISAATGDGIEDIKQYFAAKSRQSEWLFPPDTCTDQPLEEQMQEIFREKLLELYEHEIPWQIKQVNVMCEQRDGHWRIHHKLYCRKKSQRRCILEQIDRLRGLVSADLQNLLRQPVNLTVDISVSEKVGFQTPLHSY</sequence>
<evidence type="ECO:0000256" key="3">
    <source>
        <dbReference type="ARBA" id="ARBA00022741"/>
    </source>
</evidence>
<dbReference type="Proteomes" id="UP001159405">
    <property type="component" value="Unassembled WGS sequence"/>
</dbReference>
<comment type="similarity">
    <text evidence="1">Belongs to the TRAFAC class TrmE-Era-EngA-EngB-Septin-like GTPase superfamily. Era GTPase family.</text>
</comment>
<dbReference type="Pfam" id="PF01926">
    <property type="entry name" value="MMR_HSR1"/>
    <property type="match status" value="1"/>
</dbReference>
<dbReference type="InterPro" id="IPR030388">
    <property type="entry name" value="G_ERA_dom"/>
</dbReference>
<dbReference type="Gene3D" id="3.40.50.300">
    <property type="entry name" value="P-loop containing nucleotide triphosphate hydrolases"/>
    <property type="match status" value="1"/>
</dbReference>
<evidence type="ECO:0000313" key="8">
    <source>
        <dbReference type="EMBL" id="CAH3162189.1"/>
    </source>
</evidence>
<dbReference type="NCBIfam" id="TIGR00231">
    <property type="entry name" value="small_GTP"/>
    <property type="match status" value="1"/>
</dbReference>
<dbReference type="SUPFAM" id="SSF52540">
    <property type="entry name" value="P-loop containing nucleoside triphosphate hydrolases"/>
    <property type="match status" value="1"/>
</dbReference>
<dbReference type="CDD" id="cd22534">
    <property type="entry name" value="KH-II_Era"/>
    <property type="match status" value="1"/>
</dbReference>
<keyword evidence="4" id="KW-0342">GTP-binding</keyword>
<dbReference type="Gene3D" id="3.30.300.20">
    <property type="match status" value="1"/>
</dbReference>
<feature type="region of interest" description="Disordered" evidence="6">
    <location>
        <begin position="78"/>
        <end position="97"/>
    </location>
</feature>
<dbReference type="InterPro" id="IPR009019">
    <property type="entry name" value="KH_sf_prok-type"/>
</dbReference>
<dbReference type="InterPro" id="IPR005662">
    <property type="entry name" value="GTPase_Era-like"/>
</dbReference>
<name>A0ABN8QD07_9CNID</name>
<dbReference type="InterPro" id="IPR006073">
    <property type="entry name" value="GTP-bd"/>
</dbReference>
<evidence type="ECO:0000256" key="2">
    <source>
        <dbReference type="ARBA" id="ARBA00019149"/>
    </source>
</evidence>
<organism evidence="8 9">
    <name type="scientific">Porites lobata</name>
    <dbReference type="NCBI Taxonomy" id="104759"/>
    <lineage>
        <taxon>Eukaryota</taxon>
        <taxon>Metazoa</taxon>
        <taxon>Cnidaria</taxon>
        <taxon>Anthozoa</taxon>
        <taxon>Hexacorallia</taxon>
        <taxon>Scleractinia</taxon>
        <taxon>Fungiina</taxon>
        <taxon>Poritidae</taxon>
        <taxon>Porites</taxon>
    </lineage>
</organism>
<dbReference type="CDD" id="cd04163">
    <property type="entry name" value="Era"/>
    <property type="match status" value="1"/>
</dbReference>
<dbReference type="InterPro" id="IPR005225">
    <property type="entry name" value="Small_GTP-bd"/>
</dbReference>
<keyword evidence="3" id="KW-0547">Nucleotide-binding</keyword>
<reference evidence="8 9" key="1">
    <citation type="submission" date="2022-05" db="EMBL/GenBank/DDBJ databases">
        <authorList>
            <consortium name="Genoscope - CEA"/>
            <person name="William W."/>
        </authorList>
    </citation>
    <scope>NUCLEOTIDE SEQUENCE [LARGE SCALE GENOMIC DNA]</scope>
</reference>
<comment type="caution">
    <text evidence="8">The sequence shown here is derived from an EMBL/GenBank/DDBJ whole genome shotgun (WGS) entry which is preliminary data.</text>
</comment>
<evidence type="ECO:0000259" key="7">
    <source>
        <dbReference type="Pfam" id="PF01926"/>
    </source>
</evidence>
<evidence type="ECO:0000256" key="5">
    <source>
        <dbReference type="ARBA" id="ARBA00030975"/>
    </source>
</evidence>